<evidence type="ECO:0000256" key="1">
    <source>
        <dbReference type="ARBA" id="ARBA00010617"/>
    </source>
</evidence>
<keyword evidence="7" id="KW-0812">Transmembrane</keyword>
<protein>
    <recommendedName>
        <fullName evidence="10">Cytochrome P450</fullName>
    </recommendedName>
</protein>
<proteinExistence type="inferred from homology"/>
<dbReference type="GO" id="GO:0005506">
    <property type="term" value="F:iron ion binding"/>
    <property type="evidence" value="ECO:0007669"/>
    <property type="project" value="InterPro"/>
</dbReference>
<evidence type="ECO:0000256" key="6">
    <source>
        <dbReference type="ARBA" id="ARBA00023033"/>
    </source>
</evidence>
<evidence type="ECO:0000256" key="7">
    <source>
        <dbReference type="SAM" id="Phobius"/>
    </source>
</evidence>
<dbReference type="Pfam" id="PF00067">
    <property type="entry name" value="p450"/>
    <property type="match status" value="1"/>
</dbReference>
<keyword evidence="6" id="KW-0503">Monooxygenase</keyword>
<dbReference type="PANTHER" id="PTHR24302">
    <property type="entry name" value="CYTOCHROME P450 FAMILY 3"/>
    <property type="match status" value="1"/>
</dbReference>
<keyword evidence="7" id="KW-1133">Transmembrane helix</keyword>
<dbReference type="EMBL" id="CAJPIZ010008255">
    <property type="protein sequence ID" value="CAG2110983.1"/>
    <property type="molecule type" value="Genomic_DNA"/>
</dbReference>
<evidence type="ECO:0000313" key="9">
    <source>
        <dbReference type="Proteomes" id="UP000759131"/>
    </source>
</evidence>
<dbReference type="GO" id="GO:0008395">
    <property type="term" value="F:steroid hydroxylase activity"/>
    <property type="evidence" value="ECO:0007669"/>
    <property type="project" value="TreeGrafter"/>
</dbReference>
<evidence type="ECO:0000256" key="3">
    <source>
        <dbReference type="ARBA" id="ARBA00022723"/>
    </source>
</evidence>
<dbReference type="GO" id="GO:0016705">
    <property type="term" value="F:oxidoreductase activity, acting on paired donors, with incorporation or reduction of molecular oxygen"/>
    <property type="evidence" value="ECO:0007669"/>
    <property type="project" value="InterPro"/>
</dbReference>
<dbReference type="Gene3D" id="1.10.630.10">
    <property type="entry name" value="Cytochrome P450"/>
    <property type="match status" value="1"/>
</dbReference>
<dbReference type="InterPro" id="IPR050705">
    <property type="entry name" value="Cytochrome_P450_3A"/>
</dbReference>
<dbReference type="SUPFAM" id="SSF48264">
    <property type="entry name" value="Cytochrome P450"/>
    <property type="match status" value="1"/>
</dbReference>
<keyword evidence="3" id="KW-0479">Metal-binding</keyword>
<feature type="non-terminal residue" evidence="8">
    <location>
        <position position="368"/>
    </location>
</feature>
<evidence type="ECO:0000256" key="5">
    <source>
        <dbReference type="ARBA" id="ARBA00023004"/>
    </source>
</evidence>
<dbReference type="OrthoDB" id="1470350at2759"/>
<evidence type="ECO:0000313" key="8">
    <source>
        <dbReference type="EMBL" id="CAD7630553.1"/>
    </source>
</evidence>
<keyword evidence="9" id="KW-1185">Reference proteome</keyword>
<keyword evidence="4" id="KW-0560">Oxidoreductase</keyword>
<dbReference type="Proteomes" id="UP000759131">
    <property type="component" value="Unassembled WGS sequence"/>
</dbReference>
<keyword evidence="2" id="KW-0349">Heme</keyword>
<dbReference type="InterPro" id="IPR036396">
    <property type="entry name" value="Cyt_P450_sf"/>
</dbReference>
<gene>
    <name evidence="8" type="ORF">OSB1V03_LOCUS10965</name>
</gene>
<dbReference type="PANTHER" id="PTHR24302:SF15">
    <property type="entry name" value="FATTY-ACID PEROXYGENASE"/>
    <property type="match status" value="1"/>
</dbReference>
<keyword evidence="7" id="KW-0472">Membrane</keyword>
<sequence length="368" mass="41382">MSLVIDIQYMPYVLAAIVVILITFKSWKWKRSLNYWRDRNVSGPTPVLYFGNTLTALFKPFAYTEMEWYRKYGRIYGVYGLKRPALTVAEPALIKQIMVKEFHKFRNRMPETDPNDKFPRQMFNARDDHWRRLRLIMGPAFTSGKLRRLYPLVSECCQEFMATLDGIVSAAAADSGGRTQAVVDLPALMANYSVDVVASAAFATKAHPYSHPNHPFVVKVREFNAFNRFQSLATMCLPARVTRSRVWKALTSSDGQSPEVYFTRVVQHLMAERKKSDKNPLDFLQLLMDAEEVTEIVADANAGQTGSGDMGAGGQSPGELAATEGRRFIGVSAMKLTKQEVINQSITFFIAGSASAANMLAYCAYEKF</sequence>
<comment type="similarity">
    <text evidence="1">Belongs to the cytochrome P450 family.</text>
</comment>
<keyword evidence="5" id="KW-0408">Iron</keyword>
<evidence type="ECO:0000256" key="4">
    <source>
        <dbReference type="ARBA" id="ARBA00023002"/>
    </source>
</evidence>
<dbReference type="GO" id="GO:0020037">
    <property type="term" value="F:heme binding"/>
    <property type="evidence" value="ECO:0007669"/>
    <property type="project" value="InterPro"/>
</dbReference>
<dbReference type="AlphaFoldDB" id="A0A7R9Q414"/>
<dbReference type="InterPro" id="IPR001128">
    <property type="entry name" value="Cyt_P450"/>
</dbReference>
<reference evidence="8" key="1">
    <citation type="submission" date="2020-11" db="EMBL/GenBank/DDBJ databases">
        <authorList>
            <person name="Tran Van P."/>
        </authorList>
    </citation>
    <scope>NUCLEOTIDE SEQUENCE</scope>
</reference>
<name>A0A7R9Q414_9ACAR</name>
<evidence type="ECO:0008006" key="10">
    <source>
        <dbReference type="Google" id="ProtNLM"/>
    </source>
</evidence>
<organism evidence="8">
    <name type="scientific">Medioppia subpectinata</name>
    <dbReference type="NCBI Taxonomy" id="1979941"/>
    <lineage>
        <taxon>Eukaryota</taxon>
        <taxon>Metazoa</taxon>
        <taxon>Ecdysozoa</taxon>
        <taxon>Arthropoda</taxon>
        <taxon>Chelicerata</taxon>
        <taxon>Arachnida</taxon>
        <taxon>Acari</taxon>
        <taxon>Acariformes</taxon>
        <taxon>Sarcoptiformes</taxon>
        <taxon>Oribatida</taxon>
        <taxon>Brachypylina</taxon>
        <taxon>Oppioidea</taxon>
        <taxon>Oppiidae</taxon>
        <taxon>Medioppia</taxon>
    </lineage>
</organism>
<dbReference type="EMBL" id="OC862830">
    <property type="protein sequence ID" value="CAD7630553.1"/>
    <property type="molecule type" value="Genomic_DNA"/>
</dbReference>
<accession>A0A7R9Q414</accession>
<evidence type="ECO:0000256" key="2">
    <source>
        <dbReference type="ARBA" id="ARBA00022617"/>
    </source>
</evidence>
<feature type="transmembrane region" description="Helical" evidence="7">
    <location>
        <begin position="9"/>
        <end position="27"/>
    </location>
</feature>